<sequence>MAQVITGDIVKSSNLDAEKRLKLREAFDYLSSISEGKYDYFIRGDSFQILLNQNALKEALTIKTYLFVKLGVQVKISIGVGNVEFLNEKISDSDGEAFWLSGRKLDEMKVKTAFLRISTTETQKNEEWEIHCSVIDYLLENQTANQAEVVFWLLQQKNQQEIATIINIGQPSVSNRIKNSAWNIIEKMLNRFQNV</sequence>
<protein>
    <recommendedName>
        <fullName evidence="3">SatD family protein</fullName>
    </recommendedName>
</protein>
<accession>A0ABM9AMC2</accession>
<organism evidence="1 2">
    <name type="scientific">Emticicia aquatica</name>
    <dbReference type="NCBI Taxonomy" id="1681835"/>
    <lineage>
        <taxon>Bacteria</taxon>
        <taxon>Pseudomonadati</taxon>
        <taxon>Bacteroidota</taxon>
        <taxon>Cytophagia</taxon>
        <taxon>Cytophagales</taxon>
        <taxon>Leadbetterellaceae</taxon>
        <taxon>Emticicia</taxon>
    </lineage>
</organism>
<name>A0ABM9AMC2_9BACT</name>
<gene>
    <name evidence="1" type="ORF">EMA8858_00873</name>
</gene>
<evidence type="ECO:0000313" key="1">
    <source>
        <dbReference type="EMBL" id="CAH0994761.1"/>
    </source>
</evidence>
<evidence type="ECO:0008006" key="3">
    <source>
        <dbReference type="Google" id="ProtNLM"/>
    </source>
</evidence>
<comment type="caution">
    <text evidence="1">The sequence shown here is derived from an EMBL/GenBank/DDBJ whole genome shotgun (WGS) entry which is preliminary data.</text>
</comment>
<reference evidence="1" key="1">
    <citation type="submission" date="2021-12" db="EMBL/GenBank/DDBJ databases">
        <authorList>
            <person name="Rodrigo-Torres L."/>
            <person name="Arahal R. D."/>
            <person name="Lucena T."/>
        </authorList>
    </citation>
    <scope>NUCLEOTIDE SEQUENCE</scope>
    <source>
        <strain evidence="1">CECT 8858</strain>
    </source>
</reference>
<dbReference type="Proteomes" id="UP000837932">
    <property type="component" value="Unassembled WGS sequence"/>
</dbReference>
<dbReference type="RefSeq" id="WP_238804811.1">
    <property type="nucleotide sequence ID" value="NZ_CAKLPY010000001.1"/>
</dbReference>
<keyword evidence="2" id="KW-1185">Reference proteome</keyword>
<proteinExistence type="predicted"/>
<evidence type="ECO:0000313" key="2">
    <source>
        <dbReference type="Proteomes" id="UP000837932"/>
    </source>
</evidence>
<dbReference type="EMBL" id="CAKLPY010000001">
    <property type="protein sequence ID" value="CAH0994761.1"/>
    <property type="molecule type" value="Genomic_DNA"/>
</dbReference>